<sequence>SIEIESISELNEDDFAIAVNICKEEIYILNGHNKVYVNKSLILNTSVVEILEGDLIGIFSNKCDENQNYEAEFRLLRASKSANNSITEEVQIAPVIEILDSDDEDSIEITERIVANIDLSDEFSEDEYIAKKMYGEDLPNDDEIICVDEQNLIEKWRREKFKPIVKQEPIDGELDLKQIKSEMESLPNDEETKIRSK</sequence>
<dbReference type="EnsemblMetazoa" id="MESCA001077-RA">
    <property type="protein sequence ID" value="MESCA001077-PA"/>
    <property type="gene ID" value="MESCA001077"/>
</dbReference>
<reference evidence="1" key="2">
    <citation type="submission" date="2015-06" db="UniProtKB">
        <authorList>
            <consortium name="EnsemblMetazoa"/>
        </authorList>
    </citation>
    <scope>IDENTIFICATION</scope>
</reference>
<keyword evidence="2" id="KW-1185">Reference proteome</keyword>
<evidence type="ECO:0000313" key="1">
    <source>
        <dbReference type="EnsemblMetazoa" id="MESCA001077-PA"/>
    </source>
</evidence>
<dbReference type="AlphaFoldDB" id="T1GCQ7"/>
<dbReference type="HOGENOM" id="CLU_1387333_0_0_1"/>
<name>T1GCQ7_MEGSC</name>
<proteinExistence type="predicted"/>
<organism evidence="1 2">
    <name type="scientific">Megaselia scalaris</name>
    <name type="common">Humpbacked fly</name>
    <name type="synonym">Phora scalaris</name>
    <dbReference type="NCBI Taxonomy" id="36166"/>
    <lineage>
        <taxon>Eukaryota</taxon>
        <taxon>Metazoa</taxon>
        <taxon>Ecdysozoa</taxon>
        <taxon>Arthropoda</taxon>
        <taxon>Hexapoda</taxon>
        <taxon>Insecta</taxon>
        <taxon>Pterygota</taxon>
        <taxon>Neoptera</taxon>
        <taxon>Endopterygota</taxon>
        <taxon>Diptera</taxon>
        <taxon>Brachycera</taxon>
        <taxon>Muscomorpha</taxon>
        <taxon>Platypezoidea</taxon>
        <taxon>Phoridae</taxon>
        <taxon>Megaseliini</taxon>
        <taxon>Megaselia</taxon>
    </lineage>
</organism>
<accession>T1GCQ7</accession>
<reference evidence="2" key="1">
    <citation type="submission" date="2013-02" db="EMBL/GenBank/DDBJ databases">
        <authorList>
            <person name="Hughes D."/>
        </authorList>
    </citation>
    <scope>NUCLEOTIDE SEQUENCE</scope>
    <source>
        <strain>Durham</strain>
        <strain evidence="2">NC isolate 2 -- Noor lab</strain>
    </source>
</reference>
<dbReference type="EMBL" id="CAQQ02016105">
    <property type="status" value="NOT_ANNOTATED_CDS"/>
    <property type="molecule type" value="Genomic_DNA"/>
</dbReference>
<dbReference type="Proteomes" id="UP000015102">
    <property type="component" value="Unassembled WGS sequence"/>
</dbReference>
<evidence type="ECO:0000313" key="2">
    <source>
        <dbReference type="Proteomes" id="UP000015102"/>
    </source>
</evidence>
<protein>
    <submittedName>
        <fullName evidence="1">Uncharacterized protein</fullName>
    </submittedName>
</protein>